<evidence type="ECO:0000256" key="1">
    <source>
        <dbReference type="ARBA" id="ARBA00005721"/>
    </source>
</evidence>
<reference evidence="2 3" key="1">
    <citation type="submission" date="2016-10" db="EMBL/GenBank/DDBJ databases">
        <authorList>
            <person name="de Groot N.N."/>
        </authorList>
    </citation>
    <scope>NUCLEOTIDE SEQUENCE [LARGE SCALE GENOMIC DNA]</scope>
    <source>
        <strain evidence="2 3">DSM 1283</strain>
    </source>
</reference>
<dbReference type="RefSeq" id="WP_091687542.1">
    <property type="nucleotide sequence ID" value="NZ_BAABFM010000002.1"/>
</dbReference>
<organism evidence="2 3">
    <name type="scientific">Anaerocolumna aminovalerica</name>
    <dbReference type="NCBI Taxonomy" id="1527"/>
    <lineage>
        <taxon>Bacteria</taxon>
        <taxon>Bacillati</taxon>
        <taxon>Bacillota</taxon>
        <taxon>Clostridia</taxon>
        <taxon>Lachnospirales</taxon>
        <taxon>Lachnospiraceae</taxon>
        <taxon>Anaerocolumna</taxon>
    </lineage>
</organism>
<dbReference type="EMBL" id="FOWD01000027">
    <property type="protein sequence ID" value="SFO44960.1"/>
    <property type="molecule type" value="Genomic_DNA"/>
</dbReference>
<name>A0A1I5HA69_9FIRM</name>
<dbReference type="AlphaFoldDB" id="A0A1I5HA69"/>
<comment type="similarity">
    <text evidence="1">Belongs to the asp23 family.</text>
</comment>
<accession>A0A1I5HA69</accession>
<dbReference type="Proteomes" id="UP000198806">
    <property type="component" value="Unassembled WGS sequence"/>
</dbReference>
<dbReference type="InterPro" id="IPR005531">
    <property type="entry name" value="Asp23"/>
</dbReference>
<sequence length="118" mass="12822">MKGHMNTQIGEVLIDNDVLAKYAGSSAVECFGVVGMASVNMKDGLVKLLKRESLSHGVNITVENNKIIIDLHIIVSYGVSISAVAENLISNVKYKVEEFTGMEVVKINIFVEGVRVID</sequence>
<protein>
    <submittedName>
        <fullName evidence="2">Uncharacterized conserved protein YloU, alkaline shock protein (Asp23) family</fullName>
    </submittedName>
</protein>
<evidence type="ECO:0000313" key="3">
    <source>
        <dbReference type="Proteomes" id="UP000198806"/>
    </source>
</evidence>
<proteinExistence type="inferred from homology"/>
<dbReference type="PANTHER" id="PTHR34297">
    <property type="entry name" value="HYPOTHETICAL CYTOSOLIC PROTEIN-RELATED"/>
    <property type="match status" value="1"/>
</dbReference>
<gene>
    <name evidence="2" type="ORF">SAMN04489757_12729</name>
</gene>
<keyword evidence="3" id="KW-1185">Reference proteome</keyword>
<evidence type="ECO:0000313" key="2">
    <source>
        <dbReference type="EMBL" id="SFO44960.1"/>
    </source>
</evidence>
<dbReference type="Pfam" id="PF03780">
    <property type="entry name" value="Asp23"/>
    <property type="match status" value="1"/>
</dbReference>
<dbReference type="STRING" id="1527.SAMN04489757_12729"/>
<dbReference type="OrthoDB" id="9791482at2"/>
<dbReference type="PANTHER" id="PTHR34297:SF2">
    <property type="entry name" value="ASP23_GLS24 FAMILY ENVELOPE STRESS RESPONSE PROTEIN"/>
    <property type="match status" value="1"/>
</dbReference>